<feature type="domain" description="Acyl-CoA oxidase C-alpha1" evidence="11">
    <location>
        <begin position="300"/>
        <end position="461"/>
    </location>
</feature>
<name>A0A8S1IRV7_9CHLO</name>
<keyword evidence="9" id="KW-0576">Peroxisome</keyword>
<evidence type="ECO:0000313" key="12">
    <source>
        <dbReference type="EMBL" id="CAD7696654.1"/>
    </source>
</evidence>
<dbReference type="InterPro" id="IPR055060">
    <property type="entry name" value="ACOX_C_alpha1"/>
</dbReference>
<gene>
    <name evidence="12" type="ORF">OSTQU699_LOCUS2015</name>
</gene>
<dbReference type="InterPro" id="IPR012258">
    <property type="entry name" value="Acyl-CoA_oxidase"/>
</dbReference>
<evidence type="ECO:0000256" key="6">
    <source>
        <dbReference type="ARBA" id="ARBA00022832"/>
    </source>
</evidence>
<accession>A0A8S1IRV7</accession>
<dbReference type="AlphaFoldDB" id="A0A8S1IRV7"/>
<dbReference type="InterPro" id="IPR046373">
    <property type="entry name" value="Acyl-CoA_Oxase/DH_mid-dom_sf"/>
</dbReference>
<dbReference type="SUPFAM" id="SSF47203">
    <property type="entry name" value="Acyl-CoA dehydrogenase C-terminal domain-like"/>
    <property type="match status" value="1"/>
</dbReference>
<protein>
    <recommendedName>
        <fullName evidence="14">Acyl-coenzyme A oxidase</fullName>
    </recommendedName>
</protein>
<dbReference type="FunFam" id="2.40.110.10:FF:000003">
    <property type="entry name" value="Acyl-coenzyme A oxidase"/>
    <property type="match status" value="1"/>
</dbReference>
<dbReference type="GO" id="GO:0005504">
    <property type="term" value="F:fatty acid binding"/>
    <property type="evidence" value="ECO:0007669"/>
    <property type="project" value="TreeGrafter"/>
</dbReference>
<dbReference type="InterPro" id="IPR029320">
    <property type="entry name" value="Acyl-CoA_ox_N"/>
</dbReference>
<dbReference type="PANTHER" id="PTHR10909">
    <property type="entry name" value="ELECTRON TRANSPORT OXIDOREDUCTASE"/>
    <property type="match status" value="1"/>
</dbReference>
<evidence type="ECO:0000313" key="13">
    <source>
        <dbReference type="Proteomes" id="UP000708148"/>
    </source>
</evidence>
<evidence type="ECO:0008006" key="14">
    <source>
        <dbReference type="Google" id="ProtNLM"/>
    </source>
</evidence>
<dbReference type="InterPro" id="IPR009100">
    <property type="entry name" value="AcylCoA_DH/oxidase_NM_dom_sf"/>
</dbReference>
<comment type="caution">
    <text evidence="12">The sequence shown here is derived from an EMBL/GenBank/DDBJ whole genome shotgun (WGS) entry which is preliminary data.</text>
</comment>
<evidence type="ECO:0000259" key="10">
    <source>
        <dbReference type="Pfam" id="PF14749"/>
    </source>
</evidence>
<evidence type="ECO:0000256" key="7">
    <source>
        <dbReference type="ARBA" id="ARBA00023002"/>
    </source>
</evidence>
<evidence type="ECO:0000259" key="11">
    <source>
        <dbReference type="Pfam" id="PF22924"/>
    </source>
</evidence>
<dbReference type="Pfam" id="PF14749">
    <property type="entry name" value="Acyl-CoA_ox_N"/>
    <property type="match status" value="1"/>
</dbReference>
<dbReference type="Gene3D" id="1.20.140.10">
    <property type="entry name" value="Butyryl-CoA Dehydrogenase, subunit A, domain 3"/>
    <property type="match status" value="1"/>
</dbReference>
<dbReference type="Gene3D" id="2.40.110.10">
    <property type="entry name" value="Butyryl-CoA Dehydrogenase, subunit A, domain 2"/>
    <property type="match status" value="1"/>
</dbReference>
<dbReference type="Pfam" id="PF22924">
    <property type="entry name" value="ACOX_C_alpha1"/>
    <property type="match status" value="1"/>
</dbReference>
<dbReference type="SUPFAM" id="SSF56645">
    <property type="entry name" value="Acyl-CoA dehydrogenase NM domain-like"/>
    <property type="match status" value="1"/>
</dbReference>
<dbReference type="InterPro" id="IPR036250">
    <property type="entry name" value="AcylCo_DH-like_C"/>
</dbReference>
<dbReference type="GO" id="GO:0005777">
    <property type="term" value="C:peroxisome"/>
    <property type="evidence" value="ECO:0007669"/>
    <property type="project" value="UniProtKB-SubCell"/>
</dbReference>
<dbReference type="OrthoDB" id="538336at2759"/>
<dbReference type="PANTHER" id="PTHR10909:SF250">
    <property type="entry name" value="PEROXISOMAL ACYL-COENZYME A OXIDASE 1"/>
    <property type="match status" value="1"/>
</dbReference>
<keyword evidence="5" id="KW-0274">FAD</keyword>
<evidence type="ECO:0000256" key="1">
    <source>
        <dbReference type="ARBA" id="ARBA00001974"/>
    </source>
</evidence>
<sequence length="548" mass="60146">MAMFVDARTRALQAASTDAVLPSSSDPVADLAAERRRAGFDVAELMRFLHGGQERIDRKARLAEMLQKTDWGNKSRRYFMTTEEQYVAGLQVAFGIRELVKEHGLSEADRRLLALMVALPGGLDVHDLMFVPCFIDHGTEEQQEKWVERARNCEVIGAYAQTELGHGTFVRGLETTATYDPERAEFILHSPTLTSTKWWPGGLGKTASHCILTARLFVKGVDRGPHVFVVQLRSMEDHKPLPGIMLGDIGPKFAYRGVDNGFLRFDHVRVPRDAMLMRFAKVTPGGEYVPPTADNAKSTYATMMYVRCGLAGDSARHLAMAVTIAVRYCAVRRQTAPSPGLKETQVLDYQSVSGTLLPLIATSFALHFSGKAAMASYHDFERRRDTGDFDGLAELHALSAGLKALCTWVTADGIEACRRSCGGHGYSRLSGLPDLYGFYVKNVTLEGENKVLCLQVGRHLIKALLAAQSGRPLRGAAAYLSDGFFEMSQLCAVDQRARWLDHGVQAEAFRRAAVQAVASAADLLREEGGGEVAFEGAVWNACNEAVIK</sequence>
<evidence type="ECO:0000256" key="8">
    <source>
        <dbReference type="ARBA" id="ARBA00023098"/>
    </source>
</evidence>
<keyword evidence="13" id="KW-1185">Reference proteome</keyword>
<evidence type="ECO:0000256" key="4">
    <source>
        <dbReference type="ARBA" id="ARBA00022630"/>
    </source>
</evidence>
<feature type="domain" description="Acyl-coenzyme A oxidase N-terminal" evidence="10">
    <location>
        <begin position="41"/>
        <end position="156"/>
    </location>
</feature>
<comment type="cofactor">
    <cofactor evidence="1">
        <name>FAD</name>
        <dbReference type="ChEBI" id="CHEBI:57692"/>
    </cofactor>
</comment>
<dbReference type="GO" id="GO:0003997">
    <property type="term" value="F:acyl-CoA oxidase activity"/>
    <property type="evidence" value="ECO:0007669"/>
    <property type="project" value="InterPro"/>
</dbReference>
<reference evidence="12" key="1">
    <citation type="submission" date="2020-12" db="EMBL/GenBank/DDBJ databases">
        <authorList>
            <person name="Iha C."/>
        </authorList>
    </citation>
    <scope>NUCLEOTIDE SEQUENCE</scope>
</reference>
<evidence type="ECO:0000256" key="2">
    <source>
        <dbReference type="ARBA" id="ARBA00004275"/>
    </source>
</evidence>
<comment type="subcellular location">
    <subcellularLocation>
        <location evidence="2">Peroxisome</location>
    </subcellularLocation>
</comment>
<dbReference type="Proteomes" id="UP000708148">
    <property type="component" value="Unassembled WGS sequence"/>
</dbReference>
<dbReference type="GO" id="GO:0055088">
    <property type="term" value="P:lipid homeostasis"/>
    <property type="evidence" value="ECO:0007669"/>
    <property type="project" value="TreeGrafter"/>
</dbReference>
<keyword evidence="8" id="KW-0443">Lipid metabolism</keyword>
<dbReference type="InterPro" id="IPR037069">
    <property type="entry name" value="AcylCoA_DH/ox_N_sf"/>
</dbReference>
<organism evidence="12 13">
    <name type="scientific">Ostreobium quekettii</name>
    <dbReference type="NCBI Taxonomy" id="121088"/>
    <lineage>
        <taxon>Eukaryota</taxon>
        <taxon>Viridiplantae</taxon>
        <taxon>Chlorophyta</taxon>
        <taxon>core chlorophytes</taxon>
        <taxon>Ulvophyceae</taxon>
        <taxon>TCBD clade</taxon>
        <taxon>Bryopsidales</taxon>
        <taxon>Ostreobineae</taxon>
        <taxon>Ostreobiaceae</taxon>
        <taxon>Ostreobium</taxon>
    </lineage>
</organism>
<dbReference type="EMBL" id="CAJHUC010000523">
    <property type="protein sequence ID" value="CAD7696654.1"/>
    <property type="molecule type" value="Genomic_DNA"/>
</dbReference>
<evidence type="ECO:0000256" key="5">
    <source>
        <dbReference type="ARBA" id="ARBA00022827"/>
    </source>
</evidence>
<dbReference type="GO" id="GO:0071949">
    <property type="term" value="F:FAD binding"/>
    <property type="evidence" value="ECO:0007669"/>
    <property type="project" value="InterPro"/>
</dbReference>
<evidence type="ECO:0000256" key="3">
    <source>
        <dbReference type="ARBA" id="ARBA00006288"/>
    </source>
</evidence>
<dbReference type="FunFam" id="1.20.140.10:FF:000005">
    <property type="entry name" value="Acyl-coenzyme A oxidase"/>
    <property type="match status" value="1"/>
</dbReference>
<keyword evidence="6" id="KW-0276">Fatty acid metabolism</keyword>
<keyword evidence="7" id="KW-0560">Oxidoreductase</keyword>
<dbReference type="GO" id="GO:0033540">
    <property type="term" value="P:fatty acid beta-oxidation using acyl-CoA oxidase"/>
    <property type="evidence" value="ECO:0007669"/>
    <property type="project" value="TreeGrafter"/>
</dbReference>
<evidence type="ECO:0000256" key="9">
    <source>
        <dbReference type="ARBA" id="ARBA00023140"/>
    </source>
</evidence>
<proteinExistence type="inferred from homology"/>
<comment type="similarity">
    <text evidence="3">Belongs to the acyl-CoA oxidase family.</text>
</comment>
<dbReference type="Gene3D" id="1.10.540.10">
    <property type="entry name" value="Acyl-CoA dehydrogenase/oxidase, N-terminal domain"/>
    <property type="match status" value="1"/>
</dbReference>
<keyword evidence="4" id="KW-0285">Flavoprotein</keyword>